<reference evidence="3" key="1">
    <citation type="journal article" date="2017" name="Nat. Commun.">
        <title>The asparagus genome sheds light on the origin and evolution of a young Y chromosome.</title>
        <authorList>
            <person name="Harkess A."/>
            <person name="Zhou J."/>
            <person name="Xu C."/>
            <person name="Bowers J.E."/>
            <person name="Van der Hulst R."/>
            <person name="Ayyampalayam S."/>
            <person name="Mercati F."/>
            <person name="Riccardi P."/>
            <person name="McKain M.R."/>
            <person name="Kakrana A."/>
            <person name="Tang H."/>
            <person name="Ray J."/>
            <person name="Groenendijk J."/>
            <person name="Arikit S."/>
            <person name="Mathioni S.M."/>
            <person name="Nakano M."/>
            <person name="Shan H."/>
            <person name="Telgmann-Rauber A."/>
            <person name="Kanno A."/>
            <person name="Yue Z."/>
            <person name="Chen H."/>
            <person name="Li W."/>
            <person name="Chen Y."/>
            <person name="Xu X."/>
            <person name="Zhang Y."/>
            <person name="Luo S."/>
            <person name="Chen H."/>
            <person name="Gao J."/>
            <person name="Mao Z."/>
            <person name="Pires J.C."/>
            <person name="Luo M."/>
            <person name="Kudrna D."/>
            <person name="Wing R.A."/>
            <person name="Meyers B.C."/>
            <person name="Yi K."/>
            <person name="Kong H."/>
            <person name="Lavrijsen P."/>
            <person name="Sunseri F."/>
            <person name="Falavigna A."/>
            <person name="Ye Y."/>
            <person name="Leebens-Mack J.H."/>
            <person name="Chen G."/>
        </authorList>
    </citation>
    <scope>NUCLEOTIDE SEQUENCE [LARGE SCALE GENOMIC DNA]</scope>
    <source>
        <strain evidence="3">cv. DH0086</strain>
    </source>
</reference>
<evidence type="ECO:0000256" key="1">
    <source>
        <dbReference type="SAM" id="MobiDB-lite"/>
    </source>
</evidence>
<dbReference type="AlphaFoldDB" id="A0A5P1FLD7"/>
<dbReference type="EMBL" id="CM007381">
    <property type="protein sequence ID" value="ONK78952.1"/>
    <property type="molecule type" value="Genomic_DNA"/>
</dbReference>
<evidence type="ECO:0000313" key="3">
    <source>
        <dbReference type="Proteomes" id="UP000243459"/>
    </source>
</evidence>
<protein>
    <submittedName>
        <fullName evidence="2">Uncharacterized protein</fullName>
    </submittedName>
</protein>
<accession>A0A5P1FLD7</accession>
<dbReference type="Gramene" id="ONK78952">
    <property type="protein sequence ID" value="ONK78952"/>
    <property type="gene ID" value="A4U43_C01F1360"/>
</dbReference>
<feature type="region of interest" description="Disordered" evidence="1">
    <location>
        <begin position="17"/>
        <end position="107"/>
    </location>
</feature>
<dbReference type="Proteomes" id="UP000243459">
    <property type="component" value="Chromosome 1"/>
</dbReference>
<feature type="compositionally biased region" description="Basic and acidic residues" evidence="1">
    <location>
        <begin position="71"/>
        <end position="90"/>
    </location>
</feature>
<feature type="compositionally biased region" description="Basic and acidic residues" evidence="1">
    <location>
        <begin position="36"/>
        <end position="49"/>
    </location>
</feature>
<organism evidence="2 3">
    <name type="scientific">Asparagus officinalis</name>
    <name type="common">Garden asparagus</name>
    <dbReference type="NCBI Taxonomy" id="4686"/>
    <lineage>
        <taxon>Eukaryota</taxon>
        <taxon>Viridiplantae</taxon>
        <taxon>Streptophyta</taxon>
        <taxon>Embryophyta</taxon>
        <taxon>Tracheophyta</taxon>
        <taxon>Spermatophyta</taxon>
        <taxon>Magnoliopsida</taxon>
        <taxon>Liliopsida</taxon>
        <taxon>Asparagales</taxon>
        <taxon>Asparagaceae</taxon>
        <taxon>Asparagoideae</taxon>
        <taxon>Asparagus</taxon>
    </lineage>
</organism>
<sequence>MDTGIIFPEVLSLWLEDERDGEMKPSTQVPGGTEGGHVEKNETDLDAFRPHALSHPPKVGPTIECTSLRGEALEDEGRSDADATDTRDRLSGCGDLEAGGGSQSGDLKYNISNNYLKRRELEFERRKCSYDFEMMKMKDRSALLGPSAESIR</sequence>
<proteinExistence type="predicted"/>
<evidence type="ECO:0000313" key="2">
    <source>
        <dbReference type="EMBL" id="ONK78952.1"/>
    </source>
</evidence>
<name>A0A5P1FLD7_ASPOF</name>
<gene>
    <name evidence="2" type="ORF">A4U43_C01F1360</name>
</gene>
<keyword evidence="3" id="KW-1185">Reference proteome</keyword>